<evidence type="ECO:0000313" key="2">
    <source>
        <dbReference type="Proteomes" id="UP001314170"/>
    </source>
</evidence>
<gene>
    <name evidence="1" type="ORF">DCAF_LOCUS9731</name>
</gene>
<sequence>MGKAEGIHECLHTSFCTNNSSIPESKATFKSIISSEREQSPWNIKKAFASYVCHGASLDCIGSCGNHGPDIQFPFRIKDSASEHRGYPGFGLSRSEGNDTDA</sequence>
<proteinExistence type="predicted"/>
<accession>A0AAV1REE0</accession>
<organism evidence="1 2">
    <name type="scientific">Dovyalis caffra</name>
    <dbReference type="NCBI Taxonomy" id="77055"/>
    <lineage>
        <taxon>Eukaryota</taxon>
        <taxon>Viridiplantae</taxon>
        <taxon>Streptophyta</taxon>
        <taxon>Embryophyta</taxon>
        <taxon>Tracheophyta</taxon>
        <taxon>Spermatophyta</taxon>
        <taxon>Magnoliopsida</taxon>
        <taxon>eudicotyledons</taxon>
        <taxon>Gunneridae</taxon>
        <taxon>Pentapetalae</taxon>
        <taxon>rosids</taxon>
        <taxon>fabids</taxon>
        <taxon>Malpighiales</taxon>
        <taxon>Salicaceae</taxon>
        <taxon>Flacourtieae</taxon>
        <taxon>Dovyalis</taxon>
    </lineage>
</organism>
<dbReference type="Proteomes" id="UP001314170">
    <property type="component" value="Unassembled WGS sequence"/>
</dbReference>
<evidence type="ECO:0000313" key="1">
    <source>
        <dbReference type="EMBL" id="CAK7334069.1"/>
    </source>
</evidence>
<reference evidence="1 2" key="1">
    <citation type="submission" date="2024-01" db="EMBL/GenBank/DDBJ databases">
        <authorList>
            <person name="Waweru B."/>
        </authorList>
    </citation>
    <scope>NUCLEOTIDE SEQUENCE [LARGE SCALE GENOMIC DNA]</scope>
</reference>
<name>A0AAV1REE0_9ROSI</name>
<dbReference type="AlphaFoldDB" id="A0AAV1REE0"/>
<dbReference type="EMBL" id="CAWUPB010000950">
    <property type="protein sequence ID" value="CAK7334069.1"/>
    <property type="molecule type" value="Genomic_DNA"/>
</dbReference>
<protein>
    <submittedName>
        <fullName evidence="1">Uncharacterized protein</fullName>
    </submittedName>
</protein>
<keyword evidence="2" id="KW-1185">Reference proteome</keyword>
<comment type="caution">
    <text evidence="1">The sequence shown here is derived from an EMBL/GenBank/DDBJ whole genome shotgun (WGS) entry which is preliminary data.</text>
</comment>